<sequence>MHPNNKQLKLILEHLFKREEQRQLVEAVLSNKVSSVYEAEKRFGISPNTGTRHIKKYESHIEYLKSIGLKL</sequence>
<name>A0A2N7NCW0_9VIBR</name>
<reference evidence="3 5" key="4">
    <citation type="submission" date="2019-04" db="EMBL/GenBank/DDBJ databases">
        <title>A reverse ecology approach based on a biological definition of microbial populations.</title>
        <authorList>
            <person name="Arevalo P."/>
            <person name="Vaninsberghe D."/>
            <person name="Elsherbini J."/>
            <person name="Gore J."/>
            <person name="Polz M."/>
        </authorList>
    </citation>
    <scope>NUCLEOTIDE SEQUENCE [LARGE SCALE GENOMIC DNA]</scope>
    <source>
        <strain evidence="3 5">10N.222.45.A8</strain>
    </source>
</reference>
<organism evidence="2 4">
    <name type="scientific">Vibrio tasmaniensis</name>
    <dbReference type="NCBI Taxonomy" id="212663"/>
    <lineage>
        <taxon>Bacteria</taxon>
        <taxon>Pseudomonadati</taxon>
        <taxon>Pseudomonadota</taxon>
        <taxon>Gammaproteobacteria</taxon>
        <taxon>Vibrionales</taxon>
        <taxon>Vibrionaceae</taxon>
        <taxon>Vibrio</taxon>
    </lineage>
</organism>
<reference evidence="2" key="2">
    <citation type="submission" date="2016-07" db="EMBL/GenBank/DDBJ databases">
        <authorList>
            <person name="Wan K."/>
            <person name="Booth B."/>
            <person name="Spirohn K."/>
            <person name="Hao T."/>
            <person name="Hu Y."/>
            <person name="Calderwood M."/>
            <person name="Hill D."/>
            <person name="Mohr S."/>
            <person name="Vidal M."/>
            <person name="Celniker S."/>
            <person name="Perrimon N."/>
        </authorList>
    </citation>
    <scope>NUCLEOTIDE SEQUENCE</scope>
    <source>
        <strain evidence="2">10N.222.48.A2</strain>
    </source>
</reference>
<evidence type="ECO:0000259" key="1">
    <source>
        <dbReference type="Pfam" id="PF05043"/>
    </source>
</evidence>
<reference evidence="2" key="3">
    <citation type="journal article" date="2018" name="Nature">
        <title>A major lineage of non-tailed dsDNA viruses as unrecognized killers of marine bacteria.</title>
        <authorList>
            <person name="Kauffman K.M."/>
            <person name="Hussain F.A."/>
            <person name="Yang J."/>
            <person name="Arevalo P."/>
            <person name="Brown J.M."/>
            <person name="Chang W.K."/>
            <person name="VanInsberghe D."/>
            <person name="Elsherbini J."/>
            <person name="Sharma R.S."/>
            <person name="Cutler M.B."/>
            <person name="Kelly L."/>
            <person name="Polz M.F."/>
        </authorList>
    </citation>
    <scope>NUCLEOTIDE SEQUENCE</scope>
    <source>
        <strain evidence="2">10N.222.48.A2</strain>
    </source>
</reference>
<evidence type="ECO:0000313" key="5">
    <source>
        <dbReference type="Proteomes" id="UP000308018"/>
    </source>
</evidence>
<dbReference type="Proteomes" id="UP000308018">
    <property type="component" value="Unassembled WGS sequence"/>
</dbReference>
<dbReference type="Proteomes" id="UP000235579">
    <property type="component" value="Unassembled WGS sequence"/>
</dbReference>
<accession>A0A2N7NCW0</accession>
<dbReference type="EMBL" id="MDBP01000080">
    <property type="protein sequence ID" value="PMP10034.1"/>
    <property type="molecule type" value="Genomic_DNA"/>
</dbReference>
<feature type="domain" description="Mga helix-turn-helix" evidence="1">
    <location>
        <begin position="5"/>
        <end position="70"/>
    </location>
</feature>
<protein>
    <recommendedName>
        <fullName evidence="1">Mga helix-turn-helix domain-containing protein</fullName>
    </recommendedName>
</protein>
<evidence type="ECO:0000313" key="2">
    <source>
        <dbReference type="EMBL" id="PMP10034.1"/>
    </source>
</evidence>
<dbReference type="EMBL" id="SYVV01000021">
    <property type="protein sequence ID" value="TKG32588.1"/>
    <property type="molecule type" value="Genomic_DNA"/>
</dbReference>
<dbReference type="InterPro" id="IPR007737">
    <property type="entry name" value="Mga_HTH"/>
</dbReference>
<dbReference type="Pfam" id="PF05043">
    <property type="entry name" value="Mga"/>
    <property type="match status" value="1"/>
</dbReference>
<gene>
    <name evidence="2" type="ORF">BCS92_02575</name>
    <name evidence="3" type="ORF">FC057_12285</name>
</gene>
<dbReference type="RefSeq" id="WP_029189208.1">
    <property type="nucleotide sequence ID" value="NZ_MDBP01000080.1"/>
</dbReference>
<evidence type="ECO:0000313" key="3">
    <source>
        <dbReference type="EMBL" id="TKG32588.1"/>
    </source>
</evidence>
<evidence type="ECO:0000313" key="4">
    <source>
        <dbReference type="Proteomes" id="UP000235579"/>
    </source>
</evidence>
<comment type="caution">
    <text evidence="2">The sequence shown here is derived from an EMBL/GenBank/DDBJ whole genome shotgun (WGS) entry which is preliminary data.</text>
</comment>
<dbReference type="AlphaFoldDB" id="A0A2N7NCW0"/>
<reference evidence="4" key="1">
    <citation type="submission" date="2016-07" db="EMBL/GenBank/DDBJ databases">
        <title>Nontailed viruses are major unrecognized killers of bacteria in the ocean.</title>
        <authorList>
            <person name="Kauffman K."/>
            <person name="Hussain F."/>
            <person name="Yang J."/>
            <person name="Arevalo P."/>
            <person name="Brown J."/>
            <person name="Cutler M."/>
            <person name="Kelly L."/>
            <person name="Polz M.F."/>
        </authorList>
    </citation>
    <scope>NUCLEOTIDE SEQUENCE [LARGE SCALE GENOMIC DNA]</scope>
    <source>
        <strain evidence="4">10N.222.48.A2</strain>
    </source>
</reference>
<proteinExistence type="predicted"/>